<feature type="coiled-coil region" evidence="3">
    <location>
        <begin position="342"/>
        <end position="405"/>
    </location>
</feature>
<evidence type="ECO:0000313" key="8">
    <source>
        <dbReference type="Proteomes" id="UP000193642"/>
    </source>
</evidence>
<evidence type="ECO:0000313" key="7">
    <source>
        <dbReference type="EMBL" id="ORY45695.1"/>
    </source>
</evidence>
<dbReference type="InterPro" id="IPR002483">
    <property type="entry name" value="PWI_dom"/>
</dbReference>
<feature type="domain" description="PWI" evidence="6">
    <location>
        <begin position="446"/>
        <end position="540"/>
    </location>
</feature>
<gene>
    <name evidence="7" type="ORF">BCR33DRAFT_765476</name>
</gene>
<dbReference type="GO" id="GO:0006397">
    <property type="term" value="P:mRNA processing"/>
    <property type="evidence" value="ECO:0007669"/>
    <property type="project" value="UniProtKB-KW"/>
</dbReference>
<dbReference type="SUPFAM" id="SSF101233">
    <property type="entry name" value="PWI domain"/>
    <property type="match status" value="1"/>
</dbReference>
<evidence type="ECO:0008006" key="9">
    <source>
        <dbReference type="Google" id="ProtNLM"/>
    </source>
</evidence>
<keyword evidence="1" id="KW-0507">mRNA processing</keyword>
<dbReference type="Gene3D" id="3.30.70.330">
    <property type="match status" value="1"/>
</dbReference>
<dbReference type="STRING" id="329046.A0A1Y2CHA6"/>
<organism evidence="7 8">
    <name type="scientific">Rhizoclosmatium globosum</name>
    <dbReference type="NCBI Taxonomy" id="329046"/>
    <lineage>
        <taxon>Eukaryota</taxon>
        <taxon>Fungi</taxon>
        <taxon>Fungi incertae sedis</taxon>
        <taxon>Chytridiomycota</taxon>
        <taxon>Chytridiomycota incertae sedis</taxon>
        <taxon>Chytridiomycetes</taxon>
        <taxon>Chytridiales</taxon>
        <taxon>Chytriomycetaceae</taxon>
        <taxon>Rhizoclosmatium</taxon>
    </lineage>
</organism>
<keyword evidence="3" id="KW-0175">Coiled coil</keyword>
<dbReference type="InterPro" id="IPR012677">
    <property type="entry name" value="Nucleotide-bd_a/b_plait_sf"/>
</dbReference>
<feature type="region of interest" description="Disordered" evidence="4">
    <location>
        <begin position="213"/>
        <end position="242"/>
    </location>
</feature>
<accession>A0A1Y2CHA6</accession>
<dbReference type="PROSITE" id="PS50102">
    <property type="entry name" value="RRM"/>
    <property type="match status" value="1"/>
</dbReference>
<dbReference type="Pfam" id="PF01480">
    <property type="entry name" value="PWI"/>
    <property type="match status" value="1"/>
</dbReference>
<feature type="domain" description="RRM" evidence="5">
    <location>
        <begin position="57"/>
        <end position="150"/>
    </location>
</feature>
<dbReference type="AlphaFoldDB" id="A0A1Y2CHA6"/>
<dbReference type="PANTHER" id="PTHR18806:SF4">
    <property type="entry name" value="RNA-BINDING PROTEIN 25"/>
    <property type="match status" value="1"/>
</dbReference>
<dbReference type="SMART" id="SM00311">
    <property type="entry name" value="PWI"/>
    <property type="match status" value="1"/>
</dbReference>
<sequence>MNPYGPPPTQFGYPPMMTAPPVFGSMAPLPIPGPVPNAAPATIEKPPVLHPTLDKATTAFIGSIPDSASDSWLETLFKILGPAKWTRVVDISNAPLNFGFVSFESAYPLHFLLQAVARESRTEPGAPLVPNPFTLKNGTQLLIKVDVGARTAAVDQVARVVAEKGIKALEEEEKVMKEKVEKYLRDTGMLGKEAPAKVAGSGDADQFLESIGVTTSSGNGAQPSQSQGSKPAKRPYTEETDEEVVRRLEKREREMHQAYLERMSRFERTESQRIQHITQTLSSHTLAQQTHEHARHHLQTFLSTFDDDAESARQEHDYFRDRTRWIHTRSHILRKERESDTRDRLLEREERARHLAQELESTRADRERLAAERAEAEERMRLEQIERERMERLRQEREVEMIERQKEVYHAVASGGHGIVVGRIMTMEERKKAIEELVASLPTELEAVCAWDVKWEFLEGGGEVVLNKIRGFVGKKVVEALGEADETVVDFVMTSIGERKGARYLVDELVKLLDDEAAVFVCKLWRMVMYESESRARGLA</sequence>
<evidence type="ECO:0000259" key="5">
    <source>
        <dbReference type="PROSITE" id="PS50102"/>
    </source>
</evidence>
<name>A0A1Y2CHA6_9FUNG</name>
<proteinExistence type="predicted"/>
<dbReference type="GO" id="GO:0003723">
    <property type="term" value="F:RNA binding"/>
    <property type="evidence" value="ECO:0007669"/>
    <property type="project" value="UniProtKB-UniRule"/>
</dbReference>
<feature type="compositionally biased region" description="Polar residues" evidence="4">
    <location>
        <begin position="213"/>
        <end position="229"/>
    </location>
</feature>
<dbReference type="InterPro" id="IPR035979">
    <property type="entry name" value="RBD_domain_sf"/>
</dbReference>
<reference evidence="7 8" key="1">
    <citation type="submission" date="2016-07" db="EMBL/GenBank/DDBJ databases">
        <title>Pervasive Adenine N6-methylation of Active Genes in Fungi.</title>
        <authorList>
            <consortium name="DOE Joint Genome Institute"/>
            <person name="Mondo S.J."/>
            <person name="Dannebaum R.O."/>
            <person name="Kuo R.C."/>
            <person name="Labutti K."/>
            <person name="Haridas S."/>
            <person name="Kuo A."/>
            <person name="Salamov A."/>
            <person name="Ahrendt S.R."/>
            <person name="Lipzen A."/>
            <person name="Sullivan W."/>
            <person name="Andreopoulos W.B."/>
            <person name="Clum A."/>
            <person name="Lindquist E."/>
            <person name="Daum C."/>
            <person name="Ramamoorthy G.K."/>
            <person name="Gryganskyi A."/>
            <person name="Culley D."/>
            <person name="Magnuson J.K."/>
            <person name="James T.Y."/>
            <person name="O'Malley M.A."/>
            <person name="Stajich J.E."/>
            <person name="Spatafora J.W."/>
            <person name="Visel A."/>
            <person name="Grigoriev I.V."/>
        </authorList>
    </citation>
    <scope>NUCLEOTIDE SEQUENCE [LARGE SCALE GENOMIC DNA]</scope>
    <source>
        <strain evidence="7 8">JEL800</strain>
    </source>
</reference>
<dbReference type="PROSITE" id="PS51025">
    <property type="entry name" value="PWI"/>
    <property type="match status" value="1"/>
</dbReference>
<protein>
    <recommendedName>
        <fullName evidence="9">PWI domain-containing protein</fullName>
    </recommendedName>
</protein>
<keyword evidence="8" id="KW-1185">Reference proteome</keyword>
<dbReference type="PANTHER" id="PTHR18806">
    <property type="entry name" value="RBM25 PROTEIN"/>
    <property type="match status" value="1"/>
</dbReference>
<dbReference type="Proteomes" id="UP000193642">
    <property type="component" value="Unassembled WGS sequence"/>
</dbReference>
<dbReference type="Gene3D" id="1.20.1390.10">
    <property type="entry name" value="PWI domain"/>
    <property type="match status" value="1"/>
</dbReference>
<keyword evidence="2" id="KW-0694">RNA-binding</keyword>
<dbReference type="InterPro" id="IPR036483">
    <property type="entry name" value="PWI_dom_sf"/>
</dbReference>
<dbReference type="InterPro" id="IPR000504">
    <property type="entry name" value="RRM_dom"/>
</dbReference>
<dbReference type="OrthoDB" id="6275295at2759"/>
<evidence type="ECO:0000256" key="4">
    <source>
        <dbReference type="SAM" id="MobiDB-lite"/>
    </source>
</evidence>
<comment type="caution">
    <text evidence="7">The sequence shown here is derived from an EMBL/GenBank/DDBJ whole genome shotgun (WGS) entry which is preliminary data.</text>
</comment>
<evidence type="ECO:0000259" key="6">
    <source>
        <dbReference type="PROSITE" id="PS51025"/>
    </source>
</evidence>
<evidence type="ECO:0000256" key="2">
    <source>
        <dbReference type="PROSITE-ProRule" id="PRU00176"/>
    </source>
</evidence>
<dbReference type="SUPFAM" id="SSF54928">
    <property type="entry name" value="RNA-binding domain, RBD"/>
    <property type="match status" value="1"/>
</dbReference>
<evidence type="ECO:0000256" key="1">
    <source>
        <dbReference type="ARBA" id="ARBA00022664"/>
    </source>
</evidence>
<dbReference type="EMBL" id="MCGO01000019">
    <property type="protein sequence ID" value="ORY45695.1"/>
    <property type="molecule type" value="Genomic_DNA"/>
</dbReference>
<evidence type="ECO:0000256" key="3">
    <source>
        <dbReference type="SAM" id="Coils"/>
    </source>
</evidence>
<dbReference type="InterPro" id="IPR052768">
    <property type="entry name" value="RBM25"/>
</dbReference>